<dbReference type="EMBL" id="PXWF02000270">
    <property type="protein sequence ID" value="PWF44304.1"/>
    <property type="molecule type" value="Genomic_DNA"/>
</dbReference>
<dbReference type="InterPro" id="IPR032534">
    <property type="entry name" value="EcxA_zinc-bd"/>
</dbReference>
<dbReference type="Gene3D" id="3.40.390.10">
    <property type="entry name" value="Collagenase (Catalytic Domain)"/>
    <property type="match status" value="1"/>
</dbReference>
<dbReference type="Proteomes" id="UP000241421">
    <property type="component" value="Unassembled WGS sequence"/>
</dbReference>
<dbReference type="Pfam" id="PF16313">
    <property type="entry name" value="DUF4953"/>
    <property type="match status" value="1"/>
</dbReference>
<dbReference type="AlphaFoldDB" id="A0A2U2HGK3"/>
<dbReference type="Pfam" id="PF13511">
    <property type="entry name" value="DUF4124"/>
    <property type="match status" value="1"/>
</dbReference>
<dbReference type="OrthoDB" id="8903812at2"/>
<evidence type="ECO:0000313" key="4">
    <source>
        <dbReference type="Proteomes" id="UP000241421"/>
    </source>
</evidence>
<evidence type="ECO:0000313" key="3">
    <source>
        <dbReference type="EMBL" id="PWF44304.1"/>
    </source>
</evidence>
<proteinExistence type="predicted"/>
<dbReference type="InterPro" id="IPR025392">
    <property type="entry name" value="DUF4124"/>
</dbReference>
<protein>
    <submittedName>
        <fullName evidence="3">DUF4124 domain-containing protein</fullName>
    </submittedName>
</protein>
<sequence>MGNRHFTRPNPMELSTELSSGLRLVALSAALVIAAPGAAGELFRCVEADGKVTYSNSTCSAIGNAGKESAIAYPAAPPPSARRPATVAARAGRAPMPAAPKRKAVIRLFYDPTDAPIEHPVEKVESMIRQAVSLWTSECAVYLEYAGTAPRVARGSPEAVSVFWLPALAGIRHPAHDAFLMGGYGSLHSGIALHTRKGDDRLAFVIMHEMGHVLGLRHIHEDRRSVMSYLRDESWQHDLQPTAGDYLQCNWAMKKYYGIDMVLPPEPAKRGMSDQEAVRIKYPDLPPMAK</sequence>
<organism evidence="3 4">
    <name type="scientific">Massilia glaciei</name>
    <dbReference type="NCBI Taxonomy" id="1524097"/>
    <lineage>
        <taxon>Bacteria</taxon>
        <taxon>Pseudomonadati</taxon>
        <taxon>Pseudomonadota</taxon>
        <taxon>Betaproteobacteria</taxon>
        <taxon>Burkholderiales</taxon>
        <taxon>Oxalobacteraceae</taxon>
        <taxon>Telluria group</taxon>
        <taxon>Massilia</taxon>
    </lineage>
</organism>
<dbReference type="InterPro" id="IPR024079">
    <property type="entry name" value="MetalloPept_cat_dom_sf"/>
</dbReference>
<reference evidence="3 4" key="1">
    <citation type="submission" date="2018-04" db="EMBL/GenBank/DDBJ databases">
        <title>Massilia violaceinigra sp. nov., a novel purple-pigmented bacterium isolated from Tianshan glacier, Xinjiang, China.</title>
        <authorList>
            <person name="Wang H."/>
        </authorList>
    </citation>
    <scope>NUCLEOTIDE SEQUENCE [LARGE SCALE GENOMIC DNA]</scope>
    <source>
        <strain evidence="3 4">B448-2</strain>
    </source>
</reference>
<evidence type="ECO:0000259" key="2">
    <source>
        <dbReference type="Pfam" id="PF16313"/>
    </source>
</evidence>
<evidence type="ECO:0000259" key="1">
    <source>
        <dbReference type="Pfam" id="PF13511"/>
    </source>
</evidence>
<comment type="caution">
    <text evidence="3">The sequence shown here is derived from an EMBL/GenBank/DDBJ whole genome shotgun (WGS) entry which is preliminary data.</text>
</comment>
<name>A0A2U2HGK3_9BURK</name>
<gene>
    <name evidence="3" type="ORF">C7C56_019610</name>
</gene>
<feature type="domain" description="EcxA zinc-binding" evidence="2">
    <location>
        <begin position="200"/>
        <end position="261"/>
    </location>
</feature>
<feature type="domain" description="DUF4124" evidence="1">
    <location>
        <begin position="29"/>
        <end position="100"/>
    </location>
</feature>
<keyword evidence="4" id="KW-1185">Reference proteome</keyword>
<dbReference type="SUPFAM" id="SSF55486">
    <property type="entry name" value="Metalloproteases ('zincins'), catalytic domain"/>
    <property type="match status" value="1"/>
</dbReference>
<dbReference type="GO" id="GO:0008237">
    <property type="term" value="F:metallopeptidase activity"/>
    <property type="evidence" value="ECO:0007669"/>
    <property type="project" value="InterPro"/>
</dbReference>
<accession>A0A2U2HGK3</accession>